<evidence type="ECO:0000259" key="1">
    <source>
        <dbReference type="SMART" id="SM00829"/>
    </source>
</evidence>
<dbReference type="Gene3D" id="3.40.50.720">
    <property type="entry name" value="NAD(P)-binding Rossmann-like Domain"/>
    <property type="match status" value="1"/>
</dbReference>
<dbReference type="InterPro" id="IPR020843">
    <property type="entry name" value="ER"/>
</dbReference>
<dbReference type="Pfam" id="PF00107">
    <property type="entry name" value="ADH_zinc_N"/>
    <property type="match status" value="1"/>
</dbReference>
<gene>
    <name evidence="2" type="primary">SPBC1773.06c_3</name>
    <name evidence="2" type="ORF">LOC62_04G006573</name>
</gene>
<reference evidence="2" key="1">
    <citation type="submission" date="2023-10" db="EMBL/GenBank/DDBJ databases">
        <authorList>
            <person name="Noh H."/>
        </authorList>
    </citation>
    <scope>NUCLEOTIDE SEQUENCE</scope>
    <source>
        <strain evidence="2">DUCC4014</strain>
    </source>
</reference>
<dbReference type="InterPro" id="IPR052711">
    <property type="entry name" value="Zinc_ADH-like"/>
</dbReference>
<dbReference type="Pfam" id="PF08240">
    <property type="entry name" value="ADH_N"/>
    <property type="match status" value="1"/>
</dbReference>
<protein>
    <submittedName>
        <fullName evidence="2">Zinc-type alcohol dehydrogenase-like protein</fullName>
    </submittedName>
</protein>
<dbReference type="InterPro" id="IPR011032">
    <property type="entry name" value="GroES-like_sf"/>
</dbReference>
<dbReference type="RefSeq" id="XP_062629124.1">
    <property type="nucleotide sequence ID" value="XM_062773140.1"/>
</dbReference>
<organism evidence="2 3">
    <name type="scientific">Vanrija pseudolonga</name>
    <dbReference type="NCBI Taxonomy" id="143232"/>
    <lineage>
        <taxon>Eukaryota</taxon>
        <taxon>Fungi</taxon>
        <taxon>Dikarya</taxon>
        <taxon>Basidiomycota</taxon>
        <taxon>Agaricomycotina</taxon>
        <taxon>Tremellomycetes</taxon>
        <taxon>Trichosporonales</taxon>
        <taxon>Trichosporonaceae</taxon>
        <taxon>Vanrija</taxon>
    </lineage>
</organism>
<dbReference type="SUPFAM" id="SSF51735">
    <property type="entry name" value="NAD(P)-binding Rossmann-fold domains"/>
    <property type="match status" value="1"/>
</dbReference>
<accession>A0AAF0YAW1</accession>
<feature type="domain" description="Enoyl reductase (ER)" evidence="1">
    <location>
        <begin position="16"/>
        <end position="349"/>
    </location>
</feature>
<dbReference type="EMBL" id="CP086717">
    <property type="protein sequence ID" value="WOO83092.1"/>
    <property type="molecule type" value="Genomic_DNA"/>
</dbReference>
<sequence>MSVPTTQREWRIEKFGGPQSLKLGDGPVPAIGDTEVLVKLHALSLNSRDLAVATGKYIFGAKEGIVPLSDGAGEVAAVGAKVRKWKIGDRVAPQFVTGFISGAIGPSDFSGSLGGANDGLARQYAAVAEEDLVRIPEGWSYEEAATLPCAAVTAWNALFGLDGRKVGPGQWVLTQGTGGVSVFALQLAKIAGARVVATTSSEAKAARLRELGADVVINYAENPAWGAAAREATGGRGFDHIVEVGGTGTLAQSYKAIKPEGVISVIGLVARKERGKPDDTPNLLATLMNSSIVRGIQVGSRAQLEQVVAAFEGAKVHPVVDGGKAWRFDQLPEAYEHLKGSKHFGKVVVAVDHLSSRL</sequence>
<proteinExistence type="predicted"/>
<dbReference type="CDD" id="cd08276">
    <property type="entry name" value="MDR7"/>
    <property type="match status" value="1"/>
</dbReference>
<dbReference type="Gene3D" id="3.90.180.10">
    <property type="entry name" value="Medium-chain alcohol dehydrogenases, catalytic domain"/>
    <property type="match status" value="1"/>
</dbReference>
<dbReference type="PANTHER" id="PTHR45033:SF2">
    <property type="entry name" value="ZINC-TYPE ALCOHOL DEHYDROGENASE-LIKE PROTEIN C1773.06C"/>
    <property type="match status" value="1"/>
</dbReference>
<evidence type="ECO:0000313" key="2">
    <source>
        <dbReference type="EMBL" id="WOO83092.1"/>
    </source>
</evidence>
<keyword evidence="3" id="KW-1185">Reference proteome</keyword>
<dbReference type="InterPro" id="IPR036291">
    <property type="entry name" value="NAD(P)-bd_dom_sf"/>
</dbReference>
<dbReference type="SMART" id="SM00829">
    <property type="entry name" value="PKS_ER"/>
    <property type="match status" value="1"/>
</dbReference>
<dbReference type="InterPro" id="IPR013154">
    <property type="entry name" value="ADH-like_N"/>
</dbReference>
<dbReference type="InterPro" id="IPR013149">
    <property type="entry name" value="ADH-like_C"/>
</dbReference>
<dbReference type="PANTHER" id="PTHR45033">
    <property type="match status" value="1"/>
</dbReference>
<dbReference type="GO" id="GO:0016491">
    <property type="term" value="F:oxidoreductase activity"/>
    <property type="evidence" value="ECO:0007669"/>
    <property type="project" value="InterPro"/>
</dbReference>
<dbReference type="GeneID" id="87809795"/>
<dbReference type="SUPFAM" id="SSF50129">
    <property type="entry name" value="GroES-like"/>
    <property type="match status" value="1"/>
</dbReference>
<evidence type="ECO:0000313" key="3">
    <source>
        <dbReference type="Proteomes" id="UP000827549"/>
    </source>
</evidence>
<dbReference type="AlphaFoldDB" id="A0AAF0YAW1"/>
<name>A0AAF0YAW1_9TREE</name>
<dbReference type="Proteomes" id="UP000827549">
    <property type="component" value="Chromosome 4"/>
</dbReference>